<dbReference type="InterPro" id="IPR037048">
    <property type="entry name" value="KorB_C_sf"/>
</dbReference>
<evidence type="ECO:0000256" key="2">
    <source>
        <dbReference type="SAM" id="MobiDB-lite"/>
    </source>
</evidence>
<feature type="region of interest" description="Disordered" evidence="2">
    <location>
        <begin position="1"/>
        <end position="30"/>
    </location>
</feature>
<gene>
    <name evidence="4" type="ORF">CVO77_20170</name>
</gene>
<proteinExistence type="inferred from homology"/>
<dbReference type="Gene3D" id="6.10.250.140">
    <property type="match status" value="1"/>
</dbReference>
<dbReference type="InterPro" id="IPR003115">
    <property type="entry name" value="ParB_N"/>
</dbReference>
<dbReference type="InterPro" id="IPR042075">
    <property type="entry name" value="KorB_DNA-db"/>
</dbReference>
<dbReference type="Gene3D" id="2.30.30.150">
    <property type="entry name" value="KorB, C-terminal domain"/>
    <property type="match status" value="1"/>
</dbReference>
<dbReference type="InterPro" id="IPR036086">
    <property type="entry name" value="ParB/Sulfiredoxin_sf"/>
</dbReference>
<dbReference type="SUPFAM" id="SSF50037">
    <property type="entry name" value="C-terminal domain of transcriptional repressors"/>
    <property type="match status" value="1"/>
</dbReference>
<evidence type="ECO:0000259" key="3">
    <source>
        <dbReference type="SMART" id="SM00470"/>
    </source>
</evidence>
<dbReference type="Pfam" id="PF06613">
    <property type="entry name" value="KorB_C"/>
    <property type="match status" value="1"/>
</dbReference>
<protein>
    <submittedName>
        <fullName evidence="4">Chromosome partitioning protein ParB</fullName>
    </submittedName>
</protein>
<dbReference type="RefSeq" id="WP_106000987.1">
    <property type="nucleotide sequence ID" value="NZ_PHFW01000004.1"/>
</dbReference>
<dbReference type="InterPro" id="IPR050336">
    <property type="entry name" value="Chromosome_partition/occlusion"/>
</dbReference>
<dbReference type="NCBIfam" id="TIGR00180">
    <property type="entry name" value="parB_part"/>
    <property type="match status" value="1"/>
</dbReference>
<feature type="compositionally biased region" description="Basic and acidic residues" evidence="2">
    <location>
        <begin position="273"/>
        <end position="285"/>
    </location>
</feature>
<dbReference type="AlphaFoldDB" id="A0A2S8B048"/>
<accession>A0A2S8B048</accession>
<dbReference type="PANTHER" id="PTHR33375">
    <property type="entry name" value="CHROMOSOME-PARTITIONING PROTEIN PARB-RELATED"/>
    <property type="match status" value="1"/>
</dbReference>
<dbReference type="GO" id="GO:0007059">
    <property type="term" value="P:chromosome segregation"/>
    <property type="evidence" value="ECO:0007669"/>
    <property type="project" value="TreeGrafter"/>
</dbReference>
<organism evidence="4 5">
    <name type="scientific">Sphingopyxis lindanitolerans</name>
    <dbReference type="NCBI Taxonomy" id="2054227"/>
    <lineage>
        <taxon>Bacteria</taxon>
        <taxon>Pseudomonadati</taxon>
        <taxon>Pseudomonadota</taxon>
        <taxon>Alphaproteobacteria</taxon>
        <taxon>Sphingomonadales</taxon>
        <taxon>Sphingomonadaceae</taxon>
        <taxon>Sphingopyxis</taxon>
    </lineage>
</organism>
<dbReference type="EMBL" id="PHFW01000004">
    <property type="protein sequence ID" value="PQM25754.1"/>
    <property type="molecule type" value="Genomic_DNA"/>
</dbReference>
<dbReference type="GO" id="GO:0005694">
    <property type="term" value="C:chromosome"/>
    <property type="evidence" value="ECO:0007669"/>
    <property type="project" value="TreeGrafter"/>
</dbReference>
<dbReference type="SMART" id="SM00470">
    <property type="entry name" value="ParB"/>
    <property type="match status" value="1"/>
</dbReference>
<evidence type="ECO:0000313" key="5">
    <source>
        <dbReference type="Proteomes" id="UP000238954"/>
    </source>
</evidence>
<dbReference type="PANTHER" id="PTHR33375:SF1">
    <property type="entry name" value="CHROMOSOME-PARTITIONING PROTEIN PARB-RELATED"/>
    <property type="match status" value="1"/>
</dbReference>
<geneLocation type="plasmid" evidence="4">
    <name>unnamed1</name>
</geneLocation>
<feature type="compositionally biased region" description="Basic and acidic residues" evidence="2">
    <location>
        <begin position="1"/>
        <end position="10"/>
    </location>
</feature>
<feature type="region of interest" description="Disordered" evidence="2">
    <location>
        <begin position="250"/>
        <end position="285"/>
    </location>
</feature>
<evidence type="ECO:0000313" key="4">
    <source>
        <dbReference type="EMBL" id="PQM25754.1"/>
    </source>
</evidence>
<dbReference type="Proteomes" id="UP000238954">
    <property type="component" value="Unassembled WGS sequence"/>
</dbReference>
<comment type="similarity">
    <text evidence="1">Belongs to the ParB family.</text>
</comment>
<evidence type="ECO:0000256" key="1">
    <source>
        <dbReference type="ARBA" id="ARBA00006295"/>
    </source>
</evidence>
<dbReference type="GO" id="GO:0003677">
    <property type="term" value="F:DNA binding"/>
    <property type="evidence" value="ECO:0007669"/>
    <property type="project" value="InterPro"/>
</dbReference>
<name>A0A2S8B048_9SPHN</name>
<feature type="compositionally biased region" description="Acidic residues" evidence="2">
    <location>
        <begin position="252"/>
        <end position="262"/>
    </location>
</feature>
<dbReference type="Gene3D" id="3.90.1530.30">
    <property type="match status" value="1"/>
</dbReference>
<dbReference type="InterPro" id="IPR008988">
    <property type="entry name" value="Transcriptional_repressor_C"/>
</dbReference>
<feature type="domain" description="ParB-like N-terminal" evidence="3">
    <location>
        <begin position="53"/>
        <end position="142"/>
    </location>
</feature>
<sequence>MADNTEDKKPGKSSTKAAQKPAQNAGLGLEGLGDLSSLLASPAAPEGGSGAPLELELALIDEDPNQPRKQFDENSLAEMAETIRERGVKTPISVRPNPKVEGRYLINHGARRYRASLLAEKVTIPGFIDPDYTEADQVIENLQRDALTAREIADYIGRELANGKKKGEIAKAIGKSPAFVTQHAALLDLPEPIAKAFQSGRCKDVTLIYDLVGLHKKHSEGVARWLADADQEITRGSVRLLKEFLESGLSGEAEEESGDDEGNGGASDDAGAGEEKEPKEEDPLKLKKAIVQVSHNKRPARLILNKRPSRDGVAWIKYEDSGEETEADLGKVQLLALLEGPVGPKLRFWPG</sequence>
<keyword evidence="5" id="KW-1185">Reference proteome</keyword>
<dbReference type="Pfam" id="PF02195">
    <property type="entry name" value="ParB_N"/>
    <property type="match status" value="1"/>
</dbReference>
<dbReference type="SUPFAM" id="SSF109709">
    <property type="entry name" value="KorB DNA-binding domain-like"/>
    <property type="match status" value="1"/>
</dbReference>
<dbReference type="InterPro" id="IPR010575">
    <property type="entry name" value="KorB_C"/>
</dbReference>
<keyword evidence="4" id="KW-0614">Plasmid</keyword>
<reference evidence="5" key="1">
    <citation type="submission" date="2017-11" db="EMBL/GenBank/DDBJ databases">
        <title>The complete genome sequence of Sphingopyxis pomeranensis sp. nov. strain WS5A3p.</title>
        <authorList>
            <person name="Kaminski M.A."/>
        </authorList>
    </citation>
    <scope>NUCLEOTIDE SEQUENCE [LARGE SCALE GENOMIC DNA]</scope>
    <source>
        <strain evidence="5">WS5A3p</strain>
    </source>
</reference>
<dbReference type="GO" id="GO:0045892">
    <property type="term" value="P:negative regulation of DNA-templated transcription"/>
    <property type="evidence" value="ECO:0007669"/>
    <property type="project" value="InterPro"/>
</dbReference>
<comment type="caution">
    <text evidence="4">The sequence shown here is derived from an EMBL/GenBank/DDBJ whole genome shotgun (WGS) entry which is preliminary data.</text>
</comment>
<dbReference type="OrthoDB" id="4204233at2"/>
<dbReference type="CDD" id="cd16398">
    <property type="entry name" value="KorB_N_like"/>
    <property type="match status" value="1"/>
</dbReference>
<dbReference type="InterPro" id="IPR013741">
    <property type="entry name" value="KorB_domain"/>
</dbReference>
<dbReference type="Pfam" id="PF08535">
    <property type="entry name" value="KorB"/>
    <property type="match status" value="1"/>
</dbReference>
<dbReference type="Gene3D" id="1.10.10.730">
    <property type="entry name" value="KorB DNA-binding domain"/>
    <property type="match status" value="1"/>
</dbReference>
<dbReference type="InterPro" id="IPR004437">
    <property type="entry name" value="ParB/RepB/Spo0J"/>
</dbReference>
<dbReference type="SUPFAM" id="SSF110849">
    <property type="entry name" value="ParB/Sulfiredoxin"/>
    <property type="match status" value="1"/>
</dbReference>